<keyword evidence="3 7" id="KW-0472">Membrane</keyword>
<dbReference type="Proteomes" id="UP001343257">
    <property type="component" value="Unassembled WGS sequence"/>
</dbReference>
<feature type="domain" description="Methyl-accepting transducer" evidence="8">
    <location>
        <begin position="278"/>
        <end position="514"/>
    </location>
</feature>
<comment type="caution">
    <text evidence="10">The sequence shown here is derived from an EMBL/GenBank/DDBJ whole genome shotgun (WGS) entry which is preliminary data.</text>
</comment>
<dbReference type="SMART" id="SM00304">
    <property type="entry name" value="HAMP"/>
    <property type="match status" value="1"/>
</dbReference>
<evidence type="ECO:0000313" key="11">
    <source>
        <dbReference type="Proteomes" id="UP001343257"/>
    </source>
</evidence>
<comment type="subcellular location">
    <subcellularLocation>
        <location evidence="1">Cell membrane</location>
    </subcellularLocation>
</comment>
<dbReference type="PANTHER" id="PTHR32089:SF112">
    <property type="entry name" value="LYSOZYME-LIKE PROTEIN-RELATED"/>
    <property type="match status" value="1"/>
</dbReference>
<keyword evidence="7" id="KW-1133">Transmembrane helix</keyword>
<dbReference type="PANTHER" id="PTHR32089">
    <property type="entry name" value="METHYL-ACCEPTING CHEMOTAXIS PROTEIN MCPB"/>
    <property type="match status" value="1"/>
</dbReference>
<proteinExistence type="inferred from homology"/>
<evidence type="ECO:0000259" key="8">
    <source>
        <dbReference type="PROSITE" id="PS50111"/>
    </source>
</evidence>
<dbReference type="InterPro" id="IPR004090">
    <property type="entry name" value="Chemotax_Me-accpt_rcpt"/>
</dbReference>
<gene>
    <name evidence="10" type="ORF">P9847_16125</name>
</gene>
<dbReference type="SUPFAM" id="SSF58104">
    <property type="entry name" value="Methyl-accepting chemotaxis protein (MCP) signaling domain"/>
    <property type="match status" value="1"/>
</dbReference>
<dbReference type="EMBL" id="JARTLD010000039">
    <property type="protein sequence ID" value="MED5018838.1"/>
    <property type="molecule type" value="Genomic_DNA"/>
</dbReference>
<dbReference type="Pfam" id="PF00672">
    <property type="entry name" value="HAMP"/>
    <property type="match status" value="1"/>
</dbReference>
<evidence type="ECO:0000256" key="3">
    <source>
        <dbReference type="ARBA" id="ARBA00023136"/>
    </source>
</evidence>
<keyword evidence="7" id="KW-0812">Transmembrane</keyword>
<organism evidence="10 11">
    <name type="scientific">Paenibacillus chibensis</name>
    <dbReference type="NCBI Taxonomy" id="59846"/>
    <lineage>
        <taxon>Bacteria</taxon>
        <taxon>Bacillati</taxon>
        <taxon>Bacillota</taxon>
        <taxon>Bacilli</taxon>
        <taxon>Bacillales</taxon>
        <taxon>Paenibacillaceae</taxon>
        <taxon>Paenibacillus</taxon>
    </lineage>
</organism>
<dbReference type="InterPro" id="IPR004089">
    <property type="entry name" value="MCPsignal_dom"/>
</dbReference>
<dbReference type="Gene3D" id="1.10.287.950">
    <property type="entry name" value="Methyl-accepting chemotaxis protein"/>
    <property type="match status" value="1"/>
</dbReference>
<evidence type="ECO:0000259" key="9">
    <source>
        <dbReference type="PROSITE" id="PS50885"/>
    </source>
</evidence>
<dbReference type="PROSITE" id="PS50885">
    <property type="entry name" value="HAMP"/>
    <property type="match status" value="1"/>
</dbReference>
<dbReference type="PROSITE" id="PS50111">
    <property type="entry name" value="CHEMOTAXIS_TRANSDUC_2"/>
    <property type="match status" value="1"/>
</dbReference>
<evidence type="ECO:0000256" key="4">
    <source>
        <dbReference type="ARBA" id="ARBA00023224"/>
    </source>
</evidence>
<dbReference type="InterPro" id="IPR003660">
    <property type="entry name" value="HAMP_dom"/>
</dbReference>
<evidence type="ECO:0000256" key="2">
    <source>
        <dbReference type="ARBA" id="ARBA00022475"/>
    </source>
</evidence>
<keyword evidence="2" id="KW-1003">Cell membrane</keyword>
<accession>A0ABU6PVB8</accession>
<dbReference type="RefSeq" id="WP_328279428.1">
    <property type="nucleotide sequence ID" value="NZ_JARTLD010000039.1"/>
</dbReference>
<dbReference type="Pfam" id="PF00015">
    <property type="entry name" value="MCPsignal"/>
    <property type="match status" value="1"/>
</dbReference>
<reference evidence="10 11" key="1">
    <citation type="submission" date="2023-03" db="EMBL/GenBank/DDBJ databases">
        <title>Bacillus Genome Sequencing.</title>
        <authorList>
            <person name="Dunlap C."/>
        </authorList>
    </citation>
    <scope>NUCLEOTIDE SEQUENCE [LARGE SCALE GENOMIC DNA]</scope>
    <source>
        <strain evidence="10 11">NRS-52</strain>
    </source>
</reference>
<keyword evidence="4 6" id="KW-0807">Transducer</keyword>
<sequence>MKLAQKITLSMLFLLLIMGMSVGLFGYRMAYRQVEESAGVELVGCANITTGLVDPAEIEALAAGRSAGRERVEKSIDWITLHKPIFKEAFIVAMDGKILAPDSNLKQRGYEAGSRFYLNADDVQMIRTMKHPIYSQVYTYDRVRLKTGYAPIFHNNDPNQEIVALMAVTFDASIIQERTLGMIVKPYALGAAMLLATALVIYAMVSRMVKPLTVMTGRVELVAAGDLTLEPLSFTKRDEIGRLARSFDQMSLNLKNIITEVQATSRHVSASAQQLSESARQTGEAGEHTVIVTGELADGAEMQLDILAKGSALVQDMSQSILNISLNAEQALISANGNLEKARIGCLYMQNTAKQMGLVNETFAEVAHTIQLLTSHSHEIKGVLDVISEIAKETHLLALNAAIEAARAGEEGRGFAVVAASVRKLAERSASSAETIGIIVMKTLDIMETAGTRMEQTALHIAQGGELITDAGTSFSQIERSAGRITEQSEYISSSVHKLSENAQQLVSSIHTIVDVANHNSDSAQTMSAASEQQLAAMEEVDSSAYFLSTLSEKLQQLVEKFKL</sequence>
<dbReference type="PRINTS" id="PR00260">
    <property type="entry name" value="CHEMTRNSDUCR"/>
</dbReference>
<evidence type="ECO:0000313" key="10">
    <source>
        <dbReference type="EMBL" id="MED5018838.1"/>
    </source>
</evidence>
<evidence type="ECO:0000256" key="7">
    <source>
        <dbReference type="SAM" id="Phobius"/>
    </source>
</evidence>
<dbReference type="CDD" id="cd06225">
    <property type="entry name" value="HAMP"/>
    <property type="match status" value="1"/>
</dbReference>
<name>A0ABU6PVB8_9BACL</name>
<keyword evidence="11" id="KW-1185">Reference proteome</keyword>
<protein>
    <submittedName>
        <fullName evidence="10">Methyl-accepting chemotaxis protein</fullName>
    </submittedName>
</protein>
<feature type="domain" description="HAMP" evidence="9">
    <location>
        <begin position="206"/>
        <end position="259"/>
    </location>
</feature>
<evidence type="ECO:0000256" key="5">
    <source>
        <dbReference type="ARBA" id="ARBA00029447"/>
    </source>
</evidence>
<comment type="similarity">
    <text evidence="5">Belongs to the methyl-accepting chemotaxis (MCP) protein family.</text>
</comment>
<dbReference type="SMART" id="SM00283">
    <property type="entry name" value="MA"/>
    <property type="match status" value="1"/>
</dbReference>
<feature type="transmembrane region" description="Helical" evidence="7">
    <location>
        <begin position="187"/>
        <end position="205"/>
    </location>
</feature>
<evidence type="ECO:0000256" key="6">
    <source>
        <dbReference type="PROSITE-ProRule" id="PRU00284"/>
    </source>
</evidence>
<evidence type="ECO:0000256" key="1">
    <source>
        <dbReference type="ARBA" id="ARBA00004236"/>
    </source>
</evidence>